<sequence>MDHDWHDPDWISAAHSWVREHLDAPATGPVEEVRSRPWSVTHRVPTVAGPRWFKANTTDCRYEAALAGALARRMPDRVLVPLAVDVARGWLLTPDAGPTLRDALSHGGGEARTARWAEMLRAYAALQRDATPLADDLLSLGVPDHRPDVLPEQLATLLADPDVRAGLGPARHAAVSAVAPAFAEWCAELAASGVPATVQHDDLTDANVFAGPPYRFFDWGDAGVAHPFGSLLVALSFAGHTLGAAPGAPELIRLRDAYLSAWPGDPAALRRAATLAGRVSRVSRAMSWRRALRGAARPVSGGVATAVTDWLAELTEPDVV</sequence>
<proteinExistence type="predicted"/>
<reference evidence="2 3" key="1">
    <citation type="submission" date="2023-07" db="EMBL/GenBank/DDBJ databases">
        <title>Sequencing the genomes of 1000 actinobacteria strains.</title>
        <authorList>
            <person name="Klenk H.-P."/>
        </authorList>
    </citation>
    <scope>NUCLEOTIDE SEQUENCE [LARGE SCALE GENOMIC DNA]</scope>
    <source>
        <strain evidence="2 3">DSM 44709</strain>
    </source>
</reference>
<organism evidence="2 3">
    <name type="scientific">Catenuloplanes indicus</name>
    <dbReference type="NCBI Taxonomy" id="137267"/>
    <lineage>
        <taxon>Bacteria</taxon>
        <taxon>Bacillati</taxon>
        <taxon>Actinomycetota</taxon>
        <taxon>Actinomycetes</taxon>
        <taxon>Micromonosporales</taxon>
        <taxon>Micromonosporaceae</taxon>
        <taxon>Catenuloplanes</taxon>
    </lineage>
</organism>
<feature type="domain" description="Aminoglycoside phosphotransferase" evidence="1">
    <location>
        <begin position="57"/>
        <end position="259"/>
    </location>
</feature>
<comment type="caution">
    <text evidence="2">The sequence shown here is derived from an EMBL/GenBank/DDBJ whole genome shotgun (WGS) entry which is preliminary data.</text>
</comment>
<accession>A0AAE3W637</accession>
<dbReference type="SUPFAM" id="SSF56112">
    <property type="entry name" value="Protein kinase-like (PK-like)"/>
    <property type="match status" value="1"/>
</dbReference>
<dbReference type="InterPro" id="IPR002575">
    <property type="entry name" value="Aminoglycoside_PTrfase"/>
</dbReference>
<dbReference type="EMBL" id="JAUSUZ010000001">
    <property type="protein sequence ID" value="MDQ0370603.1"/>
    <property type="molecule type" value="Genomic_DNA"/>
</dbReference>
<dbReference type="Proteomes" id="UP001240236">
    <property type="component" value="Unassembled WGS sequence"/>
</dbReference>
<keyword evidence="3" id="KW-1185">Reference proteome</keyword>
<evidence type="ECO:0000313" key="2">
    <source>
        <dbReference type="EMBL" id="MDQ0370603.1"/>
    </source>
</evidence>
<dbReference type="Pfam" id="PF01636">
    <property type="entry name" value="APH"/>
    <property type="match status" value="1"/>
</dbReference>
<dbReference type="AlphaFoldDB" id="A0AAE3W637"/>
<evidence type="ECO:0000259" key="1">
    <source>
        <dbReference type="Pfam" id="PF01636"/>
    </source>
</evidence>
<evidence type="ECO:0000313" key="3">
    <source>
        <dbReference type="Proteomes" id="UP001240236"/>
    </source>
</evidence>
<name>A0AAE3W637_9ACTN</name>
<dbReference type="InterPro" id="IPR011009">
    <property type="entry name" value="Kinase-like_dom_sf"/>
</dbReference>
<gene>
    <name evidence="2" type="ORF">J2S42_007272</name>
</gene>
<protein>
    <recommendedName>
        <fullName evidence="1">Aminoglycoside phosphotransferase domain-containing protein</fullName>
    </recommendedName>
</protein>
<dbReference type="RefSeq" id="WP_307246694.1">
    <property type="nucleotide sequence ID" value="NZ_JAUSUZ010000001.1"/>
</dbReference>